<organism evidence="2 3">
    <name type="scientific">Orbilia ellipsospora</name>
    <dbReference type="NCBI Taxonomy" id="2528407"/>
    <lineage>
        <taxon>Eukaryota</taxon>
        <taxon>Fungi</taxon>
        <taxon>Dikarya</taxon>
        <taxon>Ascomycota</taxon>
        <taxon>Pezizomycotina</taxon>
        <taxon>Orbiliomycetes</taxon>
        <taxon>Orbiliales</taxon>
        <taxon>Orbiliaceae</taxon>
        <taxon>Orbilia</taxon>
    </lineage>
</organism>
<dbReference type="EMBL" id="JAVHJO010000017">
    <property type="protein sequence ID" value="KAK6525368.1"/>
    <property type="molecule type" value="Genomic_DNA"/>
</dbReference>
<protein>
    <recommendedName>
        <fullName evidence="4">Terpene synthase</fullName>
    </recommendedName>
</protein>
<reference evidence="2 3" key="1">
    <citation type="submission" date="2019-10" db="EMBL/GenBank/DDBJ databases">
        <authorList>
            <person name="Palmer J.M."/>
        </authorList>
    </citation>
    <scope>NUCLEOTIDE SEQUENCE [LARGE SCALE GENOMIC DNA]</scope>
    <source>
        <strain evidence="2 3">TWF694</strain>
    </source>
</reference>
<keyword evidence="3" id="KW-1185">Reference proteome</keyword>
<feature type="region of interest" description="Disordered" evidence="1">
    <location>
        <begin position="355"/>
        <end position="412"/>
    </location>
</feature>
<sequence>MTYQDRFNINADQTSRLLNIHHYLKLYNLQGFANGYQLRLPKHTSEVEKGILQARRDWATNVHPVESKSWGCENKEFYSWSDMTLQLAKPERLRVCSYLFEFAFLYDDLVLEDNADTVIENTCATEALGPVTRSRSATTPIKTKKQILQATKTLEAEIRTEIMQIDPVCGKILFSSWRDMLLAAAARDKEYIYENYDDYIRWRLLDAGALFTGMVMLFAMGIQLTDEQKEIADKVLEPCYTALILSNDYFSFDKEWEVFSQVKDKDKKLGNAIWLFMQWNDLSIDAAKKVVRDLIFRAEAEFLRVRNEFLDKAPSHFGSLVKYIDQFYYLVPGNTLWGRTCPRYNKEYRIPLSSVGVRDKPARRGSQRRHMRNGPYPPKPPHTNCPQRVPHATDPVRGSLSALPRLRPRSRN</sequence>
<dbReference type="SUPFAM" id="SSF48576">
    <property type="entry name" value="Terpenoid synthases"/>
    <property type="match status" value="1"/>
</dbReference>
<dbReference type="AlphaFoldDB" id="A0AAV9WZD0"/>
<evidence type="ECO:0000256" key="1">
    <source>
        <dbReference type="SAM" id="MobiDB-lite"/>
    </source>
</evidence>
<evidence type="ECO:0008006" key="4">
    <source>
        <dbReference type="Google" id="ProtNLM"/>
    </source>
</evidence>
<accession>A0AAV9WZD0</accession>
<evidence type="ECO:0000313" key="3">
    <source>
        <dbReference type="Proteomes" id="UP001365542"/>
    </source>
</evidence>
<proteinExistence type="predicted"/>
<name>A0AAV9WZD0_9PEZI</name>
<comment type="caution">
    <text evidence="2">The sequence shown here is derived from an EMBL/GenBank/DDBJ whole genome shotgun (WGS) entry which is preliminary data.</text>
</comment>
<evidence type="ECO:0000313" key="2">
    <source>
        <dbReference type="EMBL" id="KAK6525368.1"/>
    </source>
</evidence>
<feature type="compositionally biased region" description="Basic residues" evidence="1">
    <location>
        <begin position="363"/>
        <end position="372"/>
    </location>
</feature>
<dbReference type="Gene3D" id="1.10.600.10">
    <property type="entry name" value="Farnesyl Diphosphate Synthase"/>
    <property type="match status" value="1"/>
</dbReference>
<dbReference type="Pfam" id="PF19086">
    <property type="entry name" value="Terpene_syn_C_2"/>
    <property type="match status" value="1"/>
</dbReference>
<dbReference type="InterPro" id="IPR008949">
    <property type="entry name" value="Isoprenoid_synthase_dom_sf"/>
</dbReference>
<gene>
    <name evidence="2" type="ORF">TWF694_005507</name>
</gene>
<dbReference type="Proteomes" id="UP001365542">
    <property type="component" value="Unassembled WGS sequence"/>
</dbReference>